<name>A0A1T4XVR3_9BACT</name>
<dbReference type="EMBL" id="FUYC01000017">
    <property type="protein sequence ID" value="SKA93141.1"/>
    <property type="molecule type" value="Genomic_DNA"/>
</dbReference>
<dbReference type="STRING" id="1121449.SAMN02745704_02465"/>
<accession>A0A1T4XVR3</accession>
<organism evidence="1 2">
    <name type="scientific">Paucidesulfovibrio gracilis DSM 16080</name>
    <dbReference type="NCBI Taxonomy" id="1121449"/>
    <lineage>
        <taxon>Bacteria</taxon>
        <taxon>Pseudomonadati</taxon>
        <taxon>Thermodesulfobacteriota</taxon>
        <taxon>Desulfovibrionia</taxon>
        <taxon>Desulfovibrionales</taxon>
        <taxon>Desulfovibrionaceae</taxon>
        <taxon>Paucidesulfovibrio</taxon>
    </lineage>
</organism>
<reference evidence="1 2" key="1">
    <citation type="submission" date="2017-02" db="EMBL/GenBank/DDBJ databases">
        <authorList>
            <person name="Peterson S.W."/>
        </authorList>
    </citation>
    <scope>NUCLEOTIDE SEQUENCE [LARGE SCALE GENOMIC DNA]</scope>
    <source>
        <strain evidence="1 2">DSM 16080</strain>
    </source>
</reference>
<dbReference type="Pfam" id="PF03692">
    <property type="entry name" value="CxxCxxCC"/>
    <property type="match status" value="1"/>
</dbReference>
<dbReference type="RefSeq" id="WP_078718006.1">
    <property type="nucleotide sequence ID" value="NZ_FUYC01000017.1"/>
</dbReference>
<dbReference type="PANTHER" id="PTHR35866">
    <property type="entry name" value="PUTATIVE-RELATED"/>
    <property type="match status" value="1"/>
</dbReference>
<protein>
    <submittedName>
        <fullName evidence="1">Uncharacterized protein</fullName>
    </submittedName>
</protein>
<dbReference type="OrthoDB" id="9810361at2"/>
<dbReference type="Proteomes" id="UP000190027">
    <property type="component" value="Unassembled WGS sequence"/>
</dbReference>
<proteinExistence type="predicted"/>
<gene>
    <name evidence="1" type="ORF">SAMN02745704_02465</name>
</gene>
<sequence>MNDESREFLQNMPQLKPGETFQFRCHPGVDCFNACCSDLNLMLTPYDALRLRRALGKSSREFIHAHCLVAAGQDLGFPMVRLRMLDDDRQSCPFVRPEGCSVYPDRPGACRTYPLGRASMLDDDGNLVEHFFIVQEPHCNGFKEKSHWSSGEWLQDQGLEEYNEANDRYMRLMNRWKGQGRSLDERQANMAFLALYQPDDFRRFITDMRMFDRVNVDEERQRAIMEDEEAALAFGLDWLELILMGDCPGLEKK</sequence>
<keyword evidence="2" id="KW-1185">Reference proteome</keyword>
<evidence type="ECO:0000313" key="1">
    <source>
        <dbReference type="EMBL" id="SKA93141.1"/>
    </source>
</evidence>
<dbReference type="PANTHER" id="PTHR35866:SF1">
    <property type="entry name" value="YKGJ FAMILY CYSTEINE CLUSTER PROTEIN"/>
    <property type="match status" value="1"/>
</dbReference>
<evidence type="ECO:0000313" key="2">
    <source>
        <dbReference type="Proteomes" id="UP000190027"/>
    </source>
</evidence>
<dbReference type="InterPro" id="IPR005358">
    <property type="entry name" value="Puta_zinc/iron-chelating_dom"/>
</dbReference>
<dbReference type="AlphaFoldDB" id="A0A1T4XVR3"/>